<dbReference type="Gene3D" id="1.10.600.10">
    <property type="entry name" value="Farnesyl Diphosphate Synthase"/>
    <property type="match status" value="2"/>
</dbReference>
<gene>
    <name evidence="7" type="ORF">D9757_008668</name>
</gene>
<dbReference type="Pfam" id="PF00348">
    <property type="entry name" value="polyprenyl_synt"/>
    <property type="match status" value="1"/>
</dbReference>
<name>A0A8H5M0H9_9AGAR</name>
<dbReference type="AlphaFoldDB" id="A0A8H5M0H9"/>
<organism evidence="7 8">
    <name type="scientific">Collybiopsis confluens</name>
    <dbReference type="NCBI Taxonomy" id="2823264"/>
    <lineage>
        <taxon>Eukaryota</taxon>
        <taxon>Fungi</taxon>
        <taxon>Dikarya</taxon>
        <taxon>Basidiomycota</taxon>
        <taxon>Agaricomycotina</taxon>
        <taxon>Agaricomycetes</taxon>
        <taxon>Agaricomycetidae</taxon>
        <taxon>Agaricales</taxon>
        <taxon>Marasmiineae</taxon>
        <taxon>Omphalotaceae</taxon>
        <taxon>Collybiopsis</taxon>
    </lineage>
</organism>
<dbReference type="GO" id="GO:0046872">
    <property type="term" value="F:metal ion binding"/>
    <property type="evidence" value="ECO:0007669"/>
    <property type="project" value="UniProtKB-KW"/>
</dbReference>
<keyword evidence="2" id="KW-0460">Magnesium</keyword>
<dbReference type="GO" id="GO:0008299">
    <property type="term" value="P:isoprenoid biosynthetic process"/>
    <property type="evidence" value="ECO:0007669"/>
    <property type="project" value="InterPro"/>
</dbReference>
<evidence type="ECO:0000256" key="2">
    <source>
        <dbReference type="ARBA" id="ARBA00022842"/>
    </source>
</evidence>
<protein>
    <recommendedName>
        <fullName evidence="6">(2E,6E)-farnesyl diphosphate synthase</fullName>
    </recommendedName>
    <alternativeName>
        <fullName evidence="5">Dimethylallyltranstransferase</fullName>
    </alternativeName>
    <alternativeName>
        <fullName evidence="4">Farnesyl diphosphate synthase</fullName>
    </alternativeName>
    <alternativeName>
        <fullName evidence="3">Geranyltranstransferase</fullName>
    </alternativeName>
</protein>
<evidence type="ECO:0000313" key="7">
    <source>
        <dbReference type="EMBL" id="KAF5376343.1"/>
    </source>
</evidence>
<evidence type="ECO:0000256" key="4">
    <source>
        <dbReference type="ARBA" id="ARBA00032424"/>
    </source>
</evidence>
<dbReference type="SFLD" id="SFLDS00005">
    <property type="entry name" value="Isoprenoid_Synthase_Type_I"/>
    <property type="match status" value="1"/>
</dbReference>
<dbReference type="SUPFAM" id="SSF48576">
    <property type="entry name" value="Terpenoid synthases"/>
    <property type="match status" value="2"/>
</dbReference>
<dbReference type="Proteomes" id="UP000518752">
    <property type="component" value="Unassembled WGS sequence"/>
</dbReference>
<dbReference type="Pfam" id="PF19086">
    <property type="entry name" value="Terpene_syn_C_2"/>
    <property type="match status" value="1"/>
</dbReference>
<dbReference type="OrthoDB" id="6921389at2759"/>
<accession>A0A8H5M0H9</accession>
<reference evidence="7 8" key="1">
    <citation type="journal article" date="2020" name="ISME J.">
        <title>Uncovering the hidden diversity of litter-decomposition mechanisms in mushroom-forming fungi.</title>
        <authorList>
            <person name="Floudas D."/>
            <person name="Bentzer J."/>
            <person name="Ahren D."/>
            <person name="Johansson T."/>
            <person name="Persson P."/>
            <person name="Tunlid A."/>
        </authorList>
    </citation>
    <scope>NUCLEOTIDE SEQUENCE [LARGE SCALE GENOMIC DNA]</scope>
    <source>
        <strain evidence="7 8">CBS 406.79</strain>
    </source>
</reference>
<evidence type="ECO:0000256" key="6">
    <source>
        <dbReference type="ARBA" id="ARBA00032873"/>
    </source>
</evidence>
<dbReference type="GO" id="GO:0004659">
    <property type="term" value="F:prenyltransferase activity"/>
    <property type="evidence" value="ECO:0007669"/>
    <property type="project" value="InterPro"/>
</dbReference>
<sequence>MEYRYSTIVDPSTYETDGLCNGYDLRKHKYGFLEDRGAIRAYRDWTRLVGPITKYRGDLGPVHNFLEACVPECLPDRLEIISYATEFAFLYDDAMELVDPKDKEGVIENDKMVSAFLEGAQTGKIDIQDAETMQATKRRIQSQILLEMIALDRECAIAMMKAWAESLDAGSNRKHQQEFSTLEEYLDYRTLDAGEMFTFGLVTFGLGLKIDEKDIPKCRELTKSAFRGLSLQNDLYSYEKELEAASHQNSFITNALEVLKLEHNTDLRGAREICRQLIKQYGAEYLEIVKRVKQDKSLPVGVRHYVEATQYCYSGNLVWSMTCPRYNREVSLNKKQLDWIRNGLPELDSSYMSRISNPTKVAPENSYWDSNNSLYKLEDKSSGTTGGDISGIKSANREVVKGSYRYIALPSKGIRPKFIDTLSYWFNVPYYTASRIKTTINLLIQSVAYSDLTELLYESEEKSSETIDGDVPGAILAKEIVEAPYHYIASLPSKGIRDKFIDALNYWLKVPHHTVGQIKTTINLLHQASLDDFQDSSPLRRGKPATHTIFGAPQTINTSGYCIVKAIEEIQLLGNPQNAMGRLLNLYEGQALDLHWTFNGICPTEEEYMEMIDCKTGAQFELVVQLMQAHRTASTQADLSTLTKLLGRYFQIADDYKNLVSPDYSKQKGFCEDLDEGKYSLPLIHVLQSQPENLQLRNILCTRRSMGKMMHEQKQLVLEYLREAKSLEYTHSTLMDLHVRIGKQIDGLEWMFGEPNVELRLLWELLRV</sequence>
<dbReference type="PANTHER" id="PTHR12001:SF72">
    <property type="entry name" value="THIJ_PFPI FAMILY PROTEIN (AFU_ORTHOLOGUE AFUA_3G01210)-RELATED"/>
    <property type="match status" value="1"/>
</dbReference>
<evidence type="ECO:0000256" key="1">
    <source>
        <dbReference type="ARBA" id="ARBA00022723"/>
    </source>
</evidence>
<proteinExistence type="predicted"/>
<dbReference type="PROSITE" id="PS00444">
    <property type="entry name" value="POLYPRENYL_SYNTHASE_2"/>
    <property type="match status" value="1"/>
</dbReference>
<dbReference type="PANTHER" id="PTHR12001">
    <property type="entry name" value="GERANYLGERANYL PYROPHOSPHATE SYNTHASE"/>
    <property type="match status" value="1"/>
</dbReference>
<dbReference type="EMBL" id="JAACJN010000091">
    <property type="protein sequence ID" value="KAF5376343.1"/>
    <property type="molecule type" value="Genomic_DNA"/>
</dbReference>
<dbReference type="InterPro" id="IPR033749">
    <property type="entry name" value="Polyprenyl_synt_CS"/>
</dbReference>
<evidence type="ECO:0000256" key="5">
    <source>
        <dbReference type="ARBA" id="ARBA00032448"/>
    </source>
</evidence>
<dbReference type="InterPro" id="IPR000092">
    <property type="entry name" value="Polyprenyl_synt"/>
</dbReference>
<keyword evidence="1" id="KW-0479">Metal-binding</keyword>
<dbReference type="InterPro" id="IPR008949">
    <property type="entry name" value="Isoprenoid_synthase_dom_sf"/>
</dbReference>
<evidence type="ECO:0000256" key="3">
    <source>
        <dbReference type="ARBA" id="ARBA00032380"/>
    </source>
</evidence>
<keyword evidence="8" id="KW-1185">Reference proteome</keyword>
<comment type="caution">
    <text evidence="7">The sequence shown here is derived from an EMBL/GenBank/DDBJ whole genome shotgun (WGS) entry which is preliminary data.</text>
</comment>
<evidence type="ECO:0000313" key="8">
    <source>
        <dbReference type="Proteomes" id="UP000518752"/>
    </source>
</evidence>